<comment type="subcellular location">
    <subcellularLocation>
        <location evidence="1">Cell membrane</location>
        <topology evidence="1">Single-pass type I membrane protein</topology>
    </subcellularLocation>
</comment>
<keyword evidence="10" id="KW-0547">Nucleotide-binding</keyword>
<keyword evidence="7" id="KW-0812">Transmembrane</keyword>
<evidence type="ECO:0000256" key="17">
    <source>
        <dbReference type="ARBA" id="ARBA00023180"/>
    </source>
</evidence>
<evidence type="ECO:0000256" key="16">
    <source>
        <dbReference type="ARBA" id="ARBA00023170"/>
    </source>
</evidence>
<dbReference type="PROSITE" id="PS50927">
    <property type="entry name" value="BULB_LECTIN"/>
    <property type="match status" value="1"/>
</dbReference>
<evidence type="ECO:0000256" key="7">
    <source>
        <dbReference type="ARBA" id="ARBA00022692"/>
    </source>
</evidence>
<evidence type="ECO:0000256" key="19">
    <source>
        <dbReference type="ARBA" id="ARBA00048679"/>
    </source>
</evidence>
<dbReference type="GO" id="GO:0005886">
    <property type="term" value="C:plasma membrane"/>
    <property type="evidence" value="ECO:0007669"/>
    <property type="project" value="UniProtKB-SubCell"/>
</dbReference>
<evidence type="ECO:0000256" key="3">
    <source>
        <dbReference type="ARBA" id="ARBA00022475"/>
    </source>
</evidence>
<comment type="catalytic activity">
    <reaction evidence="19">
        <text>L-seryl-[protein] + ATP = O-phospho-L-seryl-[protein] + ADP + H(+)</text>
        <dbReference type="Rhea" id="RHEA:17989"/>
        <dbReference type="Rhea" id="RHEA-COMP:9863"/>
        <dbReference type="Rhea" id="RHEA-COMP:11604"/>
        <dbReference type="ChEBI" id="CHEBI:15378"/>
        <dbReference type="ChEBI" id="CHEBI:29999"/>
        <dbReference type="ChEBI" id="CHEBI:30616"/>
        <dbReference type="ChEBI" id="CHEBI:83421"/>
        <dbReference type="ChEBI" id="CHEBI:456216"/>
        <dbReference type="EC" id="2.7.11.1"/>
    </reaction>
</comment>
<keyword evidence="8 21" id="KW-0732">Signal</keyword>
<keyword evidence="9" id="KW-0430">Lectin</keyword>
<keyword evidence="16" id="KW-0675">Receptor</keyword>
<dbReference type="PANTHER" id="PTHR32444">
    <property type="entry name" value="BULB-TYPE LECTIN DOMAIN-CONTAINING PROTEIN"/>
    <property type="match status" value="1"/>
</dbReference>
<dbReference type="InterPro" id="IPR001480">
    <property type="entry name" value="Bulb-type_lectin_dom"/>
</dbReference>
<keyword evidence="11" id="KW-0418">Kinase</keyword>
<dbReference type="GO" id="GO:0030246">
    <property type="term" value="F:carbohydrate binding"/>
    <property type="evidence" value="ECO:0007669"/>
    <property type="project" value="UniProtKB-KW"/>
</dbReference>
<keyword evidence="4" id="KW-0723">Serine/threonine-protein kinase</keyword>
<dbReference type="Gene3D" id="2.90.10.10">
    <property type="entry name" value="Bulb-type lectin domain"/>
    <property type="match status" value="1"/>
</dbReference>
<dbReference type="Pfam" id="PF11883">
    <property type="entry name" value="DUF3403"/>
    <property type="match status" value="1"/>
</dbReference>
<evidence type="ECO:0000256" key="13">
    <source>
        <dbReference type="ARBA" id="ARBA00022989"/>
    </source>
</evidence>
<keyword evidence="3" id="KW-1003">Cell membrane</keyword>
<evidence type="ECO:0000256" key="4">
    <source>
        <dbReference type="ARBA" id="ARBA00022527"/>
    </source>
</evidence>
<dbReference type="CDD" id="cd00028">
    <property type="entry name" value="B_lectin"/>
    <property type="match status" value="1"/>
</dbReference>
<dbReference type="GO" id="GO:0004674">
    <property type="term" value="F:protein serine/threonine kinase activity"/>
    <property type="evidence" value="ECO:0007669"/>
    <property type="project" value="UniProtKB-KW"/>
</dbReference>
<keyword evidence="13" id="KW-1133">Transmembrane helix</keyword>
<keyword evidence="14" id="KW-0472">Membrane</keyword>
<dbReference type="SUPFAM" id="SSF51110">
    <property type="entry name" value="alpha-D-mannose-specific plant lectins"/>
    <property type="match status" value="2"/>
</dbReference>
<feature type="region of interest" description="Disordered" evidence="20">
    <location>
        <begin position="214"/>
        <end position="233"/>
    </location>
</feature>
<proteinExistence type="predicted"/>
<feature type="chain" id="PRO_5032995929" description="non-specific serine/threonine protein kinase" evidence="21">
    <location>
        <begin position="25"/>
        <end position="496"/>
    </location>
</feature>
<dbReference type="Proteomes" id="UP000657918">
    <property type="component" value="Chromosome 16"/>
</dbReference>
<evidence type="ECO:0000256" key="10">
    <source>
        <dbReference type="ARBA" id="ARBA00022741"/>
    </source>
</evidence>
<protein>
    <recommendedName>
        <fullName evidence="2">non-specific serine/threonine protein kinase</fullName>
        <ecNumber evidence="2">2.7.11.1</ecNumber>
    </recommendedName>
</protein>
<keyword evidence="6" id="KW-0808">Transferase</keyword>
<feature type="compositionally biased region" description="Basic and acidic residues" evidence="20">
    <location>
        <begin position="220"/>
        <end position="233"/>
    </location>
</feature>
<evidence type="ECO:0000256" key="15">
    <source>
        <dbReference type="ARBA" id="ARBA00023157"/>
    </source>
</evidence>
<dbReference type="SMART" id="SM00108">
    <property type="entry name" value="B_lectin"/>
    <property type="match status" value="1"/>
</dbReference>
<evidence type="ECO:0000256" key="8">
    <source>
        <dbReference type="ARBA" id="ARBA00022729"/>
    </source>
</evidence>
<keyword evidence="15" id="KW-1015">Disulfide bond</keyword>
<evidence type="ECO:0000256" key="21">
    <source>
        <dbReference type="SAM" id="SignalP"/>
    </source>
</evidence>
<evidence type="ECO:0000256" key="2">
    <source>
        <dbReference type="ARBA" id="ARBA00012513"/>
    </source>
</evidence>
<evidence type="ECO:0000256" key="5">
    <source>
        <dbReference type="ARBA" id="ARBA00022553"/>
    </source>
</evidence>
<evidence type="ECO:0000256" key="1">
    <source>
        <dbReference type="ARBA" id="ARBA00004251"/>
    </source>
</evidence>
<evidence type="ECO:0000256" key="12">
    <source>
        <dbReference type="ARBA" id="ARBA00022840"/>
    </source>
</evidence>
<dbReference type="OrthoDB" id="848394at2759"/>
<keyword evidence="5" id="KW-0597">Phosphoprotein</keyword>
<sequence length="496" mass="53782">MMLSSMARSYRFLLVCFCASHALAADTLYQGGDSLNSSNTLVSENGLFTLGFTWLGSAESNASYLGIWYENESSHPFWLANRDKPIADNSGVLALDGSGNMKLTYSGGDLVHFYFSRSSTTNLTAVLEDSGNFVLKDANSRSDRILWQSFDDPTDRFLPGMKLGINHTSGLFSLGFTMLGSAESNASYLGIGPRSLNLSLRNLSSGDILLSSSPPSGEVARAEHGVDKGESTKSMERMRVEVSSWLVVFHLREERGGITGEGDSFLGNMKLTYCGGDLVDFYSSRSSTTNLTAVLEDSGNFVLKDKSSGGQQDLLRSFDYPTDTFLPGMKLGAVGTVSNSVEVPLLTQFLGKAKIILVLALVIARTSAGKIVHVLESLPEAIMPSIMDAQFKSLQAWELWKAGTPFELMDPILRESCSKDQVLRCIHVGLLCVEDNAMDRPNMSDVIAMLTSEAQLRLPKQPAFSSARSVVEETSSSKPAECGSINNVTMSTMDAR</sequence>
<evidence type="ECO:0000256" key="6">
    <source>
        <dbReference type="ARBA" id="ARBA00022679"/>
    </source>
</evidence>
<feature type="region of interest" description="Disordered" evidence="20">
    <location>
        <begin position="467"/>
        <end position="496"/>
    </location>
</feature>
<evidence type="ECO:0000256" key="9">
    <source>
        <dbReference type="ARBA" id="ARBA00022734"/>
    </source>
</evidence>
<dbReference type="EC" id="2.7.11.1" evidence="2"/>
<organism evidence="23 24">
    <name type="scientific">Salix dunnii</name>
    <dbReference type="NCBI Taxonomy" id="1413687"/>
    <lineage>
        <taxon>Eukaryota</taxon>
        <taxon>Viridiplantae</taxon>
        <taxon>Streptophyta</taxon>
        <taxon>Embryophyta</taxon>
        <taxon>Tracheophyta</taxon>
        <taxon>Spermatophyta</taxon>
        <taxon>Magnoliopsida</taxon>
        <taxon>eudicotyledons</taxon>
        <taxon>Gunneridae</taxon>
        <taxon>Pentapetalae</taxon>
        <taxon>rosids</taxon>
        <taxon>fabids</taxon>
        <taxon>Malpighiales</taxon>
        <taxon>Salicaceae</taxon>
        <taxon>Saliceae</taxon>
        <taxon>Salix</taxon>
    </lineage>
</organism>
<comment type="catalytic activity">
    <reaction evidence="18">
        <text>L-threonyl-[protein] + ATP = O-phospho-L-threonyl-[protein] + ADP + H(+)</text>
        <dbReference type="Rhea" id="RHEA:46608"/>
        <dbReference type="Rhea" id="RHEA-COMP:11060"/>
        <dbReference type="Rhea" id="RHEA-COMP:11605"/>
        <dbReference type="ChEBI" id="CHEBI:15378"/>
        <dbReference type="ChEBI" id="CHEBI:30013"/>
        <dbReference type="ChEBI" id="CHEBI:30616"/>
        <dbReference type="ChEBI" id="CHEBI:61977"/>
        <dbReference type="ChEBI" id="CHEBI:456216"/>
        <dbReference type="EC" id="2.7.11.1"/>
    </reaction>
</comment>
<evidence type="ECO:0000256" key="14">
    <source>
        <dbReference type="ARBA" id="ARBA00023136"/>
    </source>
</evidence>
<keyword evidence="24" id="KW-1185">Reference proteome</keyword>
<dbReference type="PANTHER" id="PTHR32444:SF226">
    <property type="entry name" value="BULB-TYPE LECTIN DOMAIN-CONTAINING PROTEIN"/>
    <property type="match status" value="1"/>
</dbReference>
<dbReference type="GO" id="GO:0005524">
    <property type="term" value="F:ATP binding"/>
    <property type="evidence" value="ECO:0007669"/>
    <property type="project" value="UniProtKB-KW"/>
</dbReference>
<accession>A0A835JCD6</accession>
<evidence type="ECO:0000313" key="24">
    <source>
        <dbReference type="Proteomes" id="UP000657918"/>
    </source>
</evidence>
<evidence type="ECO:0000259" key="22">
    <source>
        <dbReference type="PROSITE" id="PS50927"/>
    </source>
</evidence>
<dbReference type="FunFam" id="2.90.10.10:FF:000009">
    <property type="entry name" value="Receptor-like serine/threonine-protein kinase SD1-8"/>
    <property type="match status" value="1"/>
</dbReference>
<dbReference type="InterPro" id="IPR036426">
    <property type="entry name" value="Bulb-type_lectin_dom_sf"/>
</dbReference>
<dbReference type="InterPro" id="IPR021820">
    <property type="entry name" value="S-locus_recpt_kinase_C"/>
</dbReference>
<dbReference type="Gene3D" id="1.10.510.10">
    <property type="entry name" value="Transferase(Phosphotransferase) domain 1"/>
    <property type="match status" value="1"/>
</dbReference>
<reference evidence="23 24" key="1">
    <citation type="submission" date="2020-10" db="EMBL/GenBank/DDBJ databases">
        <title>Plant Genome Project.</title>
        <authorList>
            <person name="Zhang R.-G."/>
        </authorList>
    </citation>
    <scope>NUCLEOTIDE SEQUENCE [LARGE SCALE GENOMIC DNA]</scope>
    <source>
        <strain evidence="23">FAFU-HL-1</strain>
        <tissue evidence="23">Leaf</tissue>
    </source>
</reference>
<comment type="caution">
    <text evidence="23">The sequence shown here is derived from an EMBL/GenBank/DDBJ whole genome shotgun (WGS) entry which is preliminary data.</text>
</comment>
<dbReference type="EMBL" id="JADGMS010000016">
    <property type="protein sequence ID" value="KAF9667032.1"/>
    <property type="molecule type" value="Genomic_DNA"/>
</dbReference>
<keyword evidence="12" id="KW-0067">ATP-binding</keyword>
<evidence type="ECO:0000256" key="11">
    <source>
        <dbReference type="ARBA" id="ARBA00022777"/>
    </source>
</evidence>
<gene>
    <name evidence="23" type="ORF">SADUNF_Sadunf16G0290600</name>
</gene>
<evidence type="ECO:0000313" key="23">
    <source>
        <dbReference type="EMBL" id="KAF9667032.1"/>
    </source>
</evidence>
<dbReference type="Pfam" id="PF01453">
    <property type="entry name" value="B_lectin"/>
    <property type="match status" value="2"/>
</dbReference>
<evidence type="ECO:0000256" key="20">
    <source>
        <dbReference type="SAM" id="MobiDB-lite"/>
    </source>
</evidence>
<feature type="signal peptide" evidence="21">
    <location>
        <begin position="1"/>
        <end position="24"/>
    </location>
</feature>
<keyword evidence="17" id="KW-0325">Glycoprotein</keyword>
<evidence type="ECO:0000256" key="18">
    <source>
        <dbReference type="ARBA" id="ARBA00047899"/>
    </source>
</evidence>
<name>A0A835JCD6_9ROSI</name>
<dbReference type="AlphaFoldDB" id="A0A835JCD6"/>
<feature type="domain" description="Bulb-type lectin" evidence="22">
    <location>
        <begin position="26"/>
        <end position="148"/>
    </location>
</feature>